<comment type="similarity">
    <text evidence="2">Belongs to the SLC29A/ENT transporter (TC 2.A.57) family.</text>
</comment>
<evidence type="ECO:0000256" key="1">
    <source>
        <dbReference type="ARBA" id="ARBA00004141"/>
    </source>
</evidence>
<keyword evidence="4 7" id="KW-0812">Transmembrane</keyword>
<feature type="transmembrane region" description="Helical" evidence="7">
    <location>
        <begin position="211"/>
        <end position="232"/>
    </location>
</feature>
<dbReference type="PRINTS" id="PR01130">
    <property type="entry name" value="DERENTRNSPRT"/>
</dbReference>
<keyword evidence="6 7" id="KW-0472">Membrane</keyword>
<feature type="transmembrane region" description="Helical" evidence="7">
    <location>
        <begin position="142"/>
        <end position="162"/>
    </location>
</feature>
<proteinExistence type="inferred from homology"/>
<reference evidence="8" key="1">
    <citation type="submission" date="2016-01" db="EMBL/GenBank/DDBJ databases">
        <title>Reference transcriptome for the parasite Schistocephalus solidus: insights into the molecular evolution of parasitism.</title>
        <authorList>
            <person name="Hebert F.O."/>
            <person name="Grambauer S."/>
            <person name="Barber I."/>
            <person name="Landry C.R."/>
            <person name="Aubin-Horth N."/>
        </authorList>
    </citation>
    <scope>NUCLEOTIDE SEQUENCE</scope>
</reference>
<sequence length="444" mass="49702">MSKRDEWEVVTDKTDEKLEITHEEPKDRFYGIYVIFFFIGIGTLLPWNFFITADSYFKYQLRNRSLLVNENPLAPEHRTNEQKMFANNIALCTMIPLAFTNFANLILKEYLSAPIRVFSSSLLVLCMFIITVILTKVTVETFTFFVVTLASVVFINIGSSIVQGSTYGILSMLPASNARGYLEGQAVAGITAAVANLITISVSADWTNVGFIYFLVAVFIISLTFILFILLFRSKYYKFYIRRATAKAVETTSQHGCAQLRLTIRNLFKAMWDVRITGVCVFVVFTVTLSIYPSMLLLIVPNDYSKSSLWKSTYFIPVSVFLSFNVCDYIGRALVALCKWPKISQKKLLLAICVIRAVLIPLTMFLNQQPRQNLPSVFIHEAFPIILIILLGLTNGYLMSLCVTYAAQSAPEASKESCGIATATYVSFGLCIGVAISYGLVAAI</sequence>
<feature type="transmembrane region" description="Helical" evidence="7">
    <location>
        <begin position="385"/>
        <end position="407"/>
    </location>
</feature>
<dbReference type="GO" id="GO:0005886">
    <property type="term" value="C:plasma membrane"/>
    <property type="evidence" value="ECO:0007669"/>
    <property type="project" value="TreeGrafter"/>
</dbReference>
<name>A0A0V0JBF2_SCHSO</name>
<organism evidence="8">
    <name type="scientific">Schistocephalus solidus</name>
    <name type="common">Tapeworm</name>
    <dbReference type="NCBI Taxonomy" id="70667"/>
    <lineage>
        <taxon>Eukaryota</taxon>
        <taxon>Metazoa</taxon>
        <taxon>Spiralia</taxon>
        <taxon>Lophotrochozoa</taxon>
        <taxon>Platyhelminthes</taxon>
        <taxon>Cestoda</taxon>
        <taxon>Eucestoda</taxon>
        <taxon>Diphyllobothriidea</taxon>
        <taxon>Diphyllobothriidae</taxon>
        <taxon>Schistocephalus</taxon>
    </lineage>
</organism>
<keyword evidence="3" id="KW-0813">Transport</keyword>
<dbReference type="SUPFAM" id="SSF103473">
    <property type="entry name" value="MFS general substrate transporter"/>
    <property type="match status" value="1"/>
</dbReference>
<evidence type="ECO:0000313" key="8">
    <source>
        <dbReference type="EMBL" id="JAP62223.1"/>
    </source>
</evidence>
<protein>
    <submittedName>
        <fullName evidence="8">Equilibrative nucleoside transporter 1</fullName>
    </submittedName>
</protein>
<dbReference type="EMBL" id="GEEE01001002">
    <property type="protein sequence ID" value="JAP62223.1"/>
    <property type="molecule type" value="Transcribed_RNA"/>
</dbReference>
<evidence type="ECO:0000256" key="2">
    <source>
        <dbReference type="ARBA" id="ARBA00007965"/>
    </source>
</evidence>
<feature type="transmembrane region" description="Helical" evidence="7">
    <location>
        <begin position="274"/>
        <end position="294"/>
    </location>
</feature>
<feature type="transmembrane region" description="Helical" evidence="7">
    <location>
        <begin position="347"/>
        <end position="365"/>
    </location>
</feature>
<feature type="transmembrane region" description="Helical" evidence="7">
    <location>
        <begin position="419"/>
        <end position="441"/>
    </location>
</feature>
<dbReference type="PIRSF" id="PIRSF016379">
    <property type="entry name" value="ENT"/>
    <property type="match status" value="1"/>
</dbReference>
<evidence type="ECO:0000256" key="5">
    <source>
        <dbReference type="ARBA" id="ARBA00022989"/>
    </source>
</evidence>
<keyword evidence="5 7" id="KW-1133">Transmembrane helix</keyword>
<dbReference type="Pfam" id="PF01733">
    <property type="entry name" value="Nucleoside_tran"/>
    <property type="match status" value="1"/>
</dbReference>
<gene>
    <name evidence="8" type="primary">S29A1</name>
    <name evidence="8" type="ORF">TR114494</name>
</gene>
<accession>A0A0V0JBF2</accession>
<evidence type="ECO:0000256" key="3">
    <source>
        <dbReference type="ARBA" id="ARBA00022448"/>
    </source>
</evidence>
<evidence type="ECO:0000256" key="7">
    <source>
        <dbReference type="SAM" id="Phobius"/>
    </source>
</evidence>
<evidence type="ECO:0000256" key="4">
    <source>
        <dbReference type="ARBA" id="ARBA00022692"/>
    </source>
</evidence>
<dbReference type="InterPro" id="IPR036259">
    <property type="entry name" value="MFS_trans_sf"/>
</dbReference>
<dbReference type="AlphaFoldDB" id="A0A0V0JBF2"/>
<comment type="subcellular location">
    <subcellularLocation>
        <location evidence="1">Membrane</location>
        <topology evidence="1">Multi-pass membrane protein</topology>
    </subcellularLocation>
</comment>
<feature type="transmembrane region" description="Helical" evidence="7">
    <location>
        <begin position="85"/>
        <end position="107"/>
    </location>
</feature>
<feature type="transmembrane region" description="Helical" evidence="7">
    <location>
        <begin position="30"/>
        <end position="51"/>
    </location>
</feature>
<evidence type="ECO:0000256" key="6">
    <source>
        <dbReference type="ARBA" id="ARBA00023136"/>
    </source>
</evidence>
<dbReference type="InterPro" id="IPR002259">
    <property type="entry name" value="Eqnu_transpt"/>
</dbReference>
<dbReference type="GO" id="GO:0005337">
    <property type="term" value="F:nucleoside transmembrane transporter activity"/>
    <property type="evidence" value="ECO:0007669"/>
    <property type="project" value="InterPro"/>
</dbReference>
<dbReference type="PANTHER" id="PTHR10332:SF88">
    <property type="entry name" value="EQUILIBRATIVE NUCLEOSIDE TRANSPORTER 1, ISOFORM A"/>
    <property type="match status" value="1"/>
</dbReference>
<feature type="transmembrane region" description="Helical" evidence="7">
    <location>
        <begin position="113"/>
        <end position="135"/>
    </location>
</feature>
<dbReference type="PANTHER" id="PTHR10332">
    <property type="entry name" value="EQUILIBRATIVE NUCLEOSIDE TRANSPORTER"/>
    <property type="match status" value="1"/>
</dbReference>
<feature type="transmembrane region" description="Helical" evidence="7">
    <location>
        <begin position="314"/>
        <end position="335"/>
    </location>
</feature>